<dbReference type="PROSITE" id="PS51318">
    <property type="entry name" value="TAT"/>
    <property type="match status" value="1"/>
</dbReference>
<evidence type="ECO:0000256" key="1">
    <source>
        <dbReference type="SAM" id="SignalP"/>
    </source>
</evidence>
<name>A0A7W2HKH9_9ACTN</name>
<gene>
    <name evidence="2" type="ORF">H1V43_39135</name>
</gene>
<protein>
    <submittedName>
        <fullName evidence="2">Twin-arginine translocation signal domain-containing protein</fullName>
    </submittedName>
</protein>
<keyword evidence="3" id="KW-1185">Reference proteome</keyword>
<sequence>MTPNSSSASSAPSRRSFLASTAVAAAAVAGGVPLLSACGGSDGGSREGATSGKDADKLLPAYVASTVAKPDIPSKNGSTAGYTSKIDLAALATSVPKKLGTGAPLKIMAPLWG</sequence>
<accession>A0A7W2HKH9</accession>
<dbReference type="InterPro" id="IPR019546">
    <property type="entry name" value="TAT_signal_bac_arc"/>
</dbReference>
<dbReference type="Proteomes" id="UP000586976">
    <property type="component" value="Unassembled WGS sequence"/>
</dbReference>
<evidence type="ECO:0000313" key="3">
    <source>
        <dbReference type="Proteomes" id="UP000586976"/>
    </source>
</evidence>
<comment type="caution">
    <text evidence="2">The sequence shown here is derived from an EMBL/GenBank/DDBJ whole genome shotgun (WGS) entry which is preliminary data.</text>
</comment>
<feature type="signal peptide" evidence="1">
    <location>
        <begin position="1"/>
        <end position="24"/>
    </location>
</feature>
<evidence type="ECO:0000313" key="2">
    <source>
        <dbReference type="EMBL" id="MBA4867196.1"/>
    </source>
</evidence>
<dbReference type="AlphaFoldDB" id="A0A7W2HKH9"/>
<dbReference type="RefSeq" id="WP_181868511.1">
    <property type="nucleotide sequence ID" value="NZ_JACEQY010000101.1"/>
</dbReference>
<dbReference type="EMBL" id="JACEQY010000101">
    <property type="protein sequence ID" value="MBA4867196.1"/>
    <property type="molecule type" value="Genomic_DNA"/>
</dbReference>
<proteinExistence type="predicted"/>
<dbReference type="InterPro" id="IPR006311">
    <property type="entry name" value="TAT_signal"/>
</dbReference>
<organism evidence="2 3">
    <name type="scientific">Streptomyces himalayensis subsp. aureolus</name>
    <dbReference type="NCBI Taxonomy" id="2758039"/>
    <lineage>
        <taxon>Bacteria</taxon>
        <taxon>Bacillati</taxon>
        <taxon>Actinomycetota</taxon>
        <taxon>Actinomycetes</taxon>
        <taxon>Kitasatosporales</taxon>
        <taxon>Streptomycetaceae</taxon>
        <taxon>Streptomyces</taxon>
        <taxon>Streptomyces himalayensis</taxon>
    </lineage>
</organism>
<dbReference type="NCBIfam" id="TIGR01409">
    <property type="entry name" value="TAT_signal_seq"/>
    <property type="match status" value="1"/>
</dbReference>
<feature type="non-terminal residue" evidence="2">
    <location>
        <position position="113"/>
    </location>
</feature>
<reference evidence="2 3" key="1">
    <citation type="submission" date="2020-07" db="EMBL/GenBank/DDBJ databases">
        <title>Streptomyces isolated from Indian soil.</title>
        <authorList>
            <person name="Mandal S."/>
            <person name="Maiti P.K."/>
        </authorList>
    </citation>
    <scope>NUCLEOTIDE SEQUENCE [LARGE SCALE GENOMIC DNA]</scope>
    <source>
        <strain evidence="2 3">PSKA54</strain>
    </source>
</reference>
<keyword evidence="1" id="KW-0732">Signal</keyword>
<feature type="chain" id="PRO_5031198261" evidence="1">
    <location>
        <begin position="25"/>
        <end position="113"/>
    </location>
</feature>